<keyword evidence="13" id="KW-0966">Cell projection</keyword>
<proteinExistence type="inferred from homology"/>
<keyword evidence="8" id="KW-0472">Membrane</keyword>
<evidence type="ECO:0000256" key="1">
    <source>
        <dbReference type="ARBA" id="ARBA00004117"/>
    </source>
</evidence>
<keyword evidence="13" id="KW-0969">Cilium</keyword>
<dbReference type="Pfam" id="PF14842">
    <property type="entry name" value="FliG_N"/>
    <property type="match status" value="1"/>
</dbReference>
<keyword evidence="7" id="KW-0283">Flagellar rotation</keyword>
<accession>A0ABP7ZHW6</accession>
<keyword evidence="5" id="KW-1003">Cell membrane</keyword>
<evidence type="ECO:0000256" key="3">
    <source>
        <dbReference type="ARBA" id="ARBA00010299"/>
    </source>
</evidence>
<keyword evidence="14" id="KW-1185">Reference proteome</keyword>
<name>A0ABP7ZHW6_9MICO</name>
<organism evidence="13 14">
    <name type="scientific">Gryllotalpicola daejeonensis</name>
    <dbReference type="NCBI Taxonomy" id="993087"/>
    <lineage>
        <taxon>Bacteria</taxon>
        <taxon>Bacillati</taxon>
        <taxon>Actinomycetota</taxon>
        <taxon>Actinomycetes</taxon>
        <taxon>Micrococcales</taxon>
        <taxon>Microbacteriaceae</taxon>
        <taxon>Gryllotalpicola</taxon>
    </lineage>
</organism>
<evidence type="ECO:0000256" key="5">
    <source>
        <dbReference type="ARBA" id="ARBA00022475"/>
    </source>
</evidence>
<gene>
    <name evidence="13" type="primary">fliG</name>
    <name evidence="13" type="ORF">GCM10022286_11290</name>
</gene>
<dbReference type="NCBIfam" id="TIGR00207">
    <property type="entry name" value="fliG"/>
    <property type="match status" value="1"/>
</dbReference>
<evidence type="ECO:0000259" key="11">
    <source>
        <dbReference type="Pfam" id="PF14841"/>
    </source>
</evidence>
<dbReference type="Pfam" id="PF14841">
    <property type="entry name" value="FliG_M"/>
    <property type="match status" value="1"/>
</dbReference>
<evidence type="ECO:0000256" key="6">
    <source>
        <dbReference type="ARBA" id="ARBA00022500"/>
    </source>
</evidence>
<dbReference type="EMBL" id="BAABBV010000001">
    <property type="protein sequence ID" value="GAA4158429.1"/>
    <property type="molecule type" value="Genomic_DNA"/>
</dbReference>
<evidence type="ECO:0000259" key="10">
    <source>
        <dbReference type="Pfam" id="PF01706"/>
    </source>
</evidence>
<dbReference type="Pfam" id="PF01706">
    <property type="entry name" value="FliG_C"/>
    <property type="match status" value="1"/>
</dbReference>
<keyword evidence="13" id="KW-0282">Flagellum</keyword>
<feature type="domain" description="Flagellar motor switch protein FliG N-terminal" evidence="12">
    <location>
        <begin position="5"/>
        <end position="104"/>
    </location>
</feature>
<evidence type="ECO:0000313" key="14">
    <source>
        <dbReference type="Proteomes" id="UP001415169"/>
    </source>
</evidence>
<evidence type="ECO:0000313" key="13">
    <source>
        <dbReference type="EMBL" id="GAA4158429.1"/>
    </source>
</evidence>
<comment type="caution">
    <text evidence="13">The sequence shown here is derived from an EMBL/GenBank/DDBJ whole genome shotgun (WGS) entry which is preliminary data.</text>
</comment>
<dbReference type="InterPro" id="IPR011002">
    <property type="entry name" value="FliG_a-hlx"/>
</dbReference>
<dbReference type="InterPro" id="IPR028263">
    <property type="entry name" value="FliG_N"/>
</dbReference>
<dbReference type="PANTHER" id="PTHR30534:SF0">
    <property type="entry name" value="FLAGELLAR MOTOR SWITCH PROTEIN FLIG"/>
    <property type="match status" value="1"/>
</dbReference>
<dbReference type="InterPro" id="IPR023087">
    <property type="entry name" value="Flg_Motor_Flig_C"/>
</dbReference>
<feature type="domain" description="Flagellar motor switch protein FliG C-terminal" evidence="10">
    <location>
        <begin position="220"/>
        <end position="326"/>
    </location>
</feature>
<keyword evidence="6" id="KW-0145">Chemotaxis</keyword>
<comment type="similarity">
    <text evidence="3">Belongs to the FliG family.</text>
</comment>
<evidence type="ECO:0000256" key="4">
    <source>
        <dbReference type="ARBA" id="ARBA00021870"/>
    </source>
</evidence>
<feature type="domain" description="Flagellar motor switch protein FliG middle" evidence="11">
    <location>
        <begin position="115"/>
        <end position="186"/>
    </location>
</feature>
<evidence type="ECO:0000256" key="8">
    <source>
        <dbReference type="ARBA" id="ARBA00023136"/>
    </source>
</evidence>
<reference evidence="13" key="1">
    <citation type="journal article" date="2014" name="Int. J. Syst. Evol. Microbiol.">
        <title>Complete genome of a new Firmicutes species belonging to the dominant human colonic microbiota ('Ruminococcus bicirculans') reveals two chromosomes and a selective capacity to utilize plant glucans.</title>
        <authorList>
            <consortium name="NISC Comparative Sequencing Program"/>
            <person name="Wegmann U."/>
            <person name="Louis P."/>
            <person name="Goesmann A."/>
            <person name="Henrissat B."/>
            <person name="Duncan S.H."/>
            <person name="Flint H.J."/>
        </authorList>
    </citation>
    <scope>NUCLEOTIDE SEQUENCE</scope>
    <source>
        <strain evidence="13">JCM 17590</strain>
    </source>
</reference>
<dbReference type="PANTHER" id="PTHR30534">
    <property type="entry name" value="FLAGELLAR MOTOR SWITCH PROTEIN FLIG"/>
    <property type="match status" value="1"/>
</dbReference>
<evidence type="ECO:0000259" key="12">
    <source>
        <dbReference type="Pfam" id="PF14842"/>
    </source>
</evidence>
<dbReference type="InterPro" id="IPR000090">
    <property type="entry name" value="Flg_Motor_Flig"/>
</dbReference>
<dbReference type="SUPFAM" id="SSF48029">
    <property type="entry name" value="FliG"/>
    <property type="match status" value="2"/>
</dbReference>
<protein>
    <recommendedName>
        <fullName evidence="4">Flagellar motor switch protein FliG</fullName>
    </recommendedName>
</protein>
<dbReference type="Gene3D" id="1.10.220.30">
    <property type="match status" value="3"/>
</dbReference>
<dbReference type="InterPro" id="IPR032779">
    <property type="entry name" value="FliG_M"/>
</dbReference>
<evidence type="ECO:0000256" key="9">
    <source>
        <dbReference type="ARBA" id="ARBA00023143"/>
    </source>
</evidence>
<sequence>MTPPLSGTQKAAVVLMNLPEQTAATVLKQLTEAEAEDIAAEIVRLRRVDADTVARAFDEFRRISSSGPLAVRGGRDVATGMLTAAFGDDGAAGLMGRVTSQVAGKAFEFLDDVDPSQIVTLLDGELPQTVALVLAHLAPAAAARVLALFDEEDRIEIARRIATMSPALPEAVSIVAASLKSRSVAVVAPRAGADAIGGVQPLVEIINRSDAKTERAMLSGLDERDPELAEEVRSRMLTFADLVRFDPRDVQQVLRGTDPAVLAVALKGASEAVTQTVRSNLSEHNRSLLDEEVRLLPPVRASQVDEARATVVRAIRELEASGGITLHRATEEDVYVD</sequence>
<reference evidence="13" key="2">
    <citation type="submission" date="2023-12" db="EMBL/GenBank/DDBJ databases">
        <authorList>
            <person name="Sun Q."/>
            <person name="Inoue M."/>
        </authorList>
    </citation>
    <scope>NUCLEOTIDE SEQUENCE</scope>
    <source>
        <strain evidence="13">JCM 17590</strain>
    </source>
</reference>
<keyword evidence="9" id="KW-0975">Bacterial flagellum</keyword>
<dbReference type="RefSeq" id="WP_344790771.1">
    <property type="nucleotide sequence ID" value="NZ_BAABBV010000001.1"/>
</dbReference>
<dbReference type="Proteomes" id="UP001415169">
    <property type="component" value="Unassembled WGS sequence"/>
</dbReference>
<comment type="subcellular location">
    <subcellularLocation>
        <location evidence="1">Bacterial flagellum basal body</location>
    </subcellularLocation>
    <subcellularLocation>
        <location evidence="2">Cell membrane</location>
        <topology evidence="2">Peripheral membrane protein</topology>
        <orientation evidence="2">Cytoplasmic side</orientation>
    </subcellularLocation>
</comment>
<evidence type="ECO:0000256" key="2">
    <source>
        <dbReference type="ARBA" id="ARBA00004413"/>
    </source>
</evidence>
<evidence type="ECO:0000256" key="7">
    <source>
        <dbReference type="ARBA" id="ARBA00022779"/>
    </source>
</evidence>
<dbReference type="PRINTS" id="PR00954">
    <property type="entry name" value="FLGMOTORFLIG"/>
</dbReference>